<evidence type="ECO:0000256" key="1">
    <source>
        <dbReference type="SAM" id="SignalP"/>
    </source>
</evidence>
<gene>
    <name evidence="2" type="ORF">ACFFP0_25115</name>
</gene>
<accession>A0ABV6AND7</accession>
<organism evidence="2 3">
    <name type="scientific">Rhizobium puerariae</name>
    <dbReference type="NCBI Taxonomy" id="1585791"/>
    <lineage>
        <taxon>Bacteria</taxon>
        <taxon>Pseudomonadati</taxon>
        <taxon>Pseudomonadota</taxon>
        <taxon>Alphaproteobacteria</taxon>
        <taxon>Hyphomicrobiales</taxon>
        <taxon>Rhizobiaceae</taxon>
        <taxon>Rhizobium/Agrobacterium group</taxon>
        <taxon>Rhizobium</taxon>
    </lineage>
</organism>
<evidence type="ECO:0000313" key="2">
    <source>
        <dbReference type="EMBL" id="MFB9952140.1"/>
    </source>
</evidence>
<keyword evidence="3" id="KW-1185">Reference proteome</keyword>
<dbReference type="EMBL" id="JBHMAA010000032">
    <property type="protein sequence ID" value="MFB9952140.1"/>
    <property type="molecule type" value="Genomic_DNA"/>
</dbReference>
<dbReference type="Proteomes" id="UP001589692">
    <property type="component" value="Unassembled WGS sequence"/>
</dbReference>
<feature type="chain" id="PRO_5046358506" description="Antifreeze protein" evidence="1">
    <location>
        <begin position="29"/>
        <end position="128"/>
    </location>
</feature>
<evidence type="ECO:0008006" key="4">
    <source>
        <dbReference type="Google" id="ProtNLM"/>
    </source>
</evidence>
<keyword evidence="1" id="KW-0732">Signal</keyword>
<reference evidence="2 3" key="1">
    <citation type="submission" date="2024-09" db="EMBL/GenBank/DDBJ databases">
        <authorList>
            <person name="Sun Q."/>
            <person name="Mori K."/>
        </authorList>
    </citation>
    <scope>NUCLEOTIDE SEQUENCE [LARGE SCALE GENOMIC DNA]</scope>
    <source>
        <strain evidence="2 3">TBRC 4938</strain>
    </source>
</reference>
<comment type="caution">
    <text evidence="2">The sequence shown here is derived from an EMBL/GenBank/DDBJ whole genome shotgun (WGS) entry which is preliminary data.</text>
</comment>
<dbReference type="RefSeq" id="WP_377264956.1">
    <property type="nucleotide sequence ID" value="NZ_JBHMAA010000032.1"/>
</dbReference>
<protein>
    <recommendedName>
        <fullName evidence="4">Antifreeze protein</fullName>
    </recommendedName>
</protein>
<evidence type="ECO:0000313" key="3">
    <source>
        <dbReference type="Proteomes" id="UP001589692"/>
    </source>
</evidence>
<feature type="signal peptide" evidence="1">
    <location>
        <begin position="1"/>
        <end position="28"/>
    </location>
</feature>
<sequence>MKAKHMALLAGMSALFVGMSMLPGPAVAQVVQFDLDDGGVRVMRPDDYERRYYRRDDRRDDWRGERRYSRPGCSPGQALNAATRYLYDPRIRSANRRYYYIDGYGKSGRRRGHPDDVRISTGFGCDRV</sequence>
<name>A0ABV6AND7_9HYPH</name>
<proteinExistence type="predicted"/>